<proteinExistence type="predicted"/>
<feature type="compositionally biased region" description="Polar residues" evidence="1">
    <location>
        <begin position="286"/>
        <end position="298"/>
    </location>
</feature>
<name>A0ABR2VXS0_9FUNG</name>
<feature type="compositionally biased region" description="Low complexity" evidence="1">
    <location>
        <begin position="380"/>
        <end position="394"/>
    </location>
</feature>
<sequence length="394" mass="41334">MEALGQVLNGFVDNFQPAIHQHVDTNVRETKQELITKLPPAIQGILGGGGGGTGTRDVQDRGFIDNMMQKVTSTVGNVFENIEEKLTQISRDQVDRASTGTVDYLTNSIVTECKQTISNKLGGAGTKEASRDIGGEEEKSRALNTDFLNQGRESVINLALERVRPHVHQAGQDIYNKLTESMPGAVRDVLNPMGGEASRGILDQGFGQILEKIKQVVQQVAGNIMPVFENSVMQNIERELNQKTPTQDMVVGIVQKYASGVNIAGINLGSVVGSLLGGGGQGQSQTQNTGFAQSDNNQPGGGYNQSGNNQPGGGFVQSDSSQPGGGGYNQSGNNQPSGGFVQSDNNQQGGGYGQTGNNQPGQPQQQGSQGGSGGFGNILGGLINNLAGGQNQQH</sequence>
<feature type="compositionally biased region" description="Gly residues" evidence="1">
    <location>
        <begin position="299"/>
        <end position="315"/>
    </location>
</feature>
<dbReference type="EMBL" id="JASJQH010007406">
    <property type="protein sequence ID" value="KAK9709494.1"/>
    <property type="molecule type" value="Genomic_DNA"/>
</dbReference>
<keyword evidence="3" id="KW-1185">Reference proteome</keyword>
<accession>A0ABR2VXS0</accession>
<gene>
    <name evidence="2" type="ORF">K7432_009001</name>
</gene>
<organism evidence="2 3">
    <name type="scientific">Basidiobolus ranarum</name>
    <dbReference type="NCBI Taxonomy" id="34480"/>
    <lineage>
        <taxon>Eukaryota</taxon>
        <taxon>Fungi</taxon>
        <taxon>Fungi incertae sedis</taxon>
        <taxon>Zoopagomycota</taxon>
        <taxon>Entomophthoromycotina</taxon>
        <taxon>Basidiobolomycetes</taxon>
        <taxon>Basidiobolales</taxon>
        <taxon>Basidiobolaceae</taxon>
        <taxon>Basidiobolus</taxon>
    </lineage>
</organism>
<feature type="compositionally biased region" description="Gly residues" evidence="1">
    <location>
        <begin position="368"/>
        <end position="379"/>
    </location>
</feature>
<comment type="caution">
    <text evidence="2">The sequence shown here is derived from an EMBL/GenBank/DDBJ whole genome shotgun (WGS) entry which is preliminary data.</text>
</comment>
<feature type="region of interest" description="Disordered" evidence="1">
    <location>
        <begin position="278"/>
        <end position="394"/>
    </location>
</feature>
<protein>
    <submittedName>
        <fullName evidence="2">Uncharacterized protein</fullName>
    </submittedName>
</protein>
<evidence type="ECO:0000313" key="3">
    <source>
        <dbReference type="Proteomes" id="UP001479436"/>
    </source>
</evidence>
<dbReference type="Proteomes" id="UP001479436">
    <property type="component" value="Unassembled WGS sequence"/>
</dbReference>
<feature type="compositionally biased region" description="Low complexity" evidence="1">
    <location>
        <begin position="330"/>
        <end position="339"/>
    </location>
</feature>
<evidence type="ECO:0000313" key="2">
    <source>
        <dbReference type="EMBL" id="KAK9709494.1"/>
    </source>
</evidence>
<reference evidence="2 3" key="1">
    <citation type="submission" date="2023-04" db="EMBL/GenBank/DDBJ databases">
        <title>Genome of Basidiobolus ranarum AG-B5.</title>
        <authorList>
            <person name="Stajich J.E."/>
            <person name="Carter-House D."/>
            <person name="Gryganskyi A."/>
        </authorList>
    </citation>
    <scope>NUCLEOTIDE SEQUENCE [LARGE SCALE GENOMIC DNA]</scope>
    <source>
        <strain evidence="2 3">AG-B5</strain>
    </source>
</reference>
<evidence type="ECO:0000256" key="1">
    <source>
        <dbReference type="SAM" id="MobiDB-lite"/>
    </source>
</evidence>
<feature type="compositionally biased region" description="Low complexity" evidence="1">
    <location>
        <begin position="355"/>
        <end position="367"/>
    </location>
</feature>